<dbReference type="AlphaFoldDB" id="A0A2H4T992"/>
<dbReference type="InterPro" id="IPR045854">
    <property type="entry name" value="NO2/SO3_Rdtase_4Fe4S_sf"/>
</dbReference>
<evidence type="ECO:0000256" key="1">
    <source>
        <dbReference type="ARBA" id="ARBA00022485"/>
    </source>
</evidence>
<dbReference type="InterPro" id="IPR045169">
    <property type="entry name" value="NO2/SO3_Rdtase_4Fe4S_prot"/>
</dbReference>
<keyword evidence="4" id="KW-0411">Iron-sulfur</keyword>
<dbReference type="GO" id="GO:0050311">
    <property type="term" value="F:sulfite reductase (ferredoxin) activity"/>
    <property type="evidence" value="ECO:0007669"/>
    <property type="project" value="TreeGrafter"/>
</dbReference>
<dbReference type="InterPro" id="IPR005117">
    <property type="entry name" value="NiRdtase/SiRdtase_haem-b_fer"/>
</dbReference>
<reference evidence="8" key="2">
    <citation type="journal article" date="2018" name="ISME J.">
        <title>Peatland Acidobacteria with a dissimilatory sulfur metabolism.</title>
        <authorList>
            <person name="Hausmann B."/>
            <person name="Pelikan C."/>
            <person name="Herbold C.W."/>
            <person name="Kostlbacher S."/>
            <person name="Albertsen M."/>
            <person name="Eichorst S.A."/>
            <person name="Glavina Del Rio T."/>
            <person name="Huemer M."/>
            <person name="Nielsen P.H."/>
            <person name="Rattei T."/>
            <person name="Stingl U."/>
            <person name="Tringe S.G."/>
            <person name="Trojan D."/>
            <person name="Wentrup C."/>
            <person name="Woebken D."/>
            <person name="Pester M."/>
            <person name="Loy A."/>
        </authorList>
    </citation>
    <scope>NUCLEOTIDE SEQUENCE</scope>
</reference>
<gene>
    <name evidence="8" type="primary">dsrA</name>
</gene>
<dbReference type="GO" id="GO:0016002">
    <property type="term" value="F:sulfite reductase activity"/>
    <property type="evidence" value="ECO:0007669"/>
    <property type="project" value="TreeGrafter"/>
</dbReference>
<dbReference type="Pfam" id="PF03460">
    <property type="entry name" value="NIR_SIR_ferr"/>
    <property type="match status" value="1"/>
</dbReference>
<dbReference type="Gene3D" id="3.30.413.10">
    <property type="entry name" value="Sulfite Reductase Hemoprotein, domain 1"/>
    <property type="match status" value="1"/>
</dbReference>
<keyword evidence="1" id="KW-0004">4Fe-4S</keyword>
<keyword evidence="2" id="KW-0479">Metal-binding</keyword>
<dbReference type="SUPFAM" id="SSF54862">
    <property type="entry name" value="4Fe-4S ferredoxins"/>
    <property type="match status" value="1"/>
</dbReference>
<dbReference type="PANTHER" id="PTHR11493">
    <property type="entry name" value="SULFITE REDUCTASE [NADPH] SUBUNIT BETA-RELATED"/>
    <property type="match status" value="1"/>
</dbReference>
<evidence type="ECO:0000259" key="7">
    <source>
        <dbReference type="Pfam" id="PF03460"/>
    </source>
</evidence>
<dbReference type="GO" id="GO:0046872">
    <property type="term" value="F:metal ion binding"/>
    <property type="evidence" value="ECO:0007669"/>
    <property type="project" value="UniProtKB-KW"/>
</dbReference>
<evidence type="ECO:0000256" key="3">
    <source>
        <dbReference type="ARBA" id="ARBA00023004"/>
    </source>
</evidence>
<keyword evidence="3" id="KW-0408">Iron</keyword>
<evidence type="ECO:0000256" key="5">
    <source>
        <dbReference type="SAM" id="MobiDB-lite"/>
    </source>
</evidence>
<feature type="region of interest" description="Disordered" evidence="5">
    <location>
        <begin position="466"/>
        <end position="486"/>
    </location>
</feature>
<feature type="domain" description="Nitrite/sulphite reductase 4Fe-4S" evidence="6">
    <location>
        <begin position="232"/>
        <end position="445"/>
    </location>
</feature>
<dbReference type="SUPFAM" id="SSF56014">
    <property type="entry name" value="Nitrite and sulphite reductase 4Fe-4S domain-like"/>
    <property type="match status" value="1"/>
</dbReference>
<sequence length="486" mass="54346">MEIMQTEKIKLCCAKCGYTIEEFTSAELAEIPRKAKRHKYLLQKASICPSCLASGRLKETRVTEEGGAAPLPRAEPKHWTPAPIAHEEHPESPTPMMDALSQGPWPSHAAELKKTRYPVQMYEQALQKRATQWGYGGYVSLPGVAAGVLVRASARPDITKGSNFLRIMDPCGNFFKTESMRKLCDIADKYAYGLLHLLSTGGDLEMLGIPTENLRPAVDEIVQLGFDVGSTGDDYRTSEECIGPAKCDLALYDTLGFREAWYKRFLDDIQYPRFPHKVKCKFSGCPNDCVRGGQKADIFVCGVFRDLPVIDQSKVEAWVRDGGDIATVCTRCPGGSLEWDESLGLSIEGDSCLRCMYCINKIPGVRPGGERGVAILLGGKMRGKYGPMLAKVVVPFMKTEPPDYREVFDFIEKFTEIYDEHARKKERVGDFLLRIGMDELFRLVGVPPSAQLFAQPRTNLYYHWEPSEVKDERPNPDAAGQPHYQI</sequence>
<proteinExistence type="predicted"/>
<dbReference type="GO" id="GO:0051539">
    <property type="term" value="F:4 iron, 4 sulfur cluster binding"/>
    <property type="evidence" value="ECO:0007669"/>
    <property type="project" value="UniProtKB-KW"/>
</dbReference>
<feature type="compositionally biased region" description="Basic and acidic residues" evidence="5">
    <location>
        <begin position="466"/>
        <end position="475"/>
    </location>
</feature>
<organism evidence="8">
    <name type="scientific">Verrucomicrobia bacterium SbV1</name>
    <dbReference type="NCBI Taxonomy" id="2267897"/>
    <lineage>
        <taxon>Bacteria</taxon>
        <taxon>Pseudomonadati</taxon>
        <taxon>Verrucomicrobiota</taxon>
        <taxon>Verrucomicrobiia</taxon>
    </lineage>
</organism>
<evidence type="ECO:0000256" key="2">
    <source>
        <dbReference type="ARBA" id="ARBA00022723"/>
    </source>
</evidence>
<dbReference type="EMBL" id="MG182092">
    <property type="protein sequence ID" value="ATY72473.1"/>
    <property type="molecule type" value="Genomic_DNA"/>
</dbReference>
<dbReference type="SUPFAM" id="SSF55124">
    <property type="entry name" value="Nitrite/Sulfite reductase N-terminal domain-like"/>
    <property type="match status" value="1"/>
</dbReference>
<accession>A0A2H4T992</accession>
<dbReference type="GO" id="GO:0000103">
    <property type="term" value="P:sulfate assimilation"/>
    <property type="evidence" value="ECO:0007669"/>
    <property type="project" value="TreeGrafter"/>
</dbReference>
<dbReference type="Gene3D" id="3.30.70.2500">
    <property type="match status" value="1"/>
</dbReference>
<dbReference type="GO" id="GO:0009337">
    <property type="term" value="C:sulfite reductase complex (NADPH)"/>
    <property type="evidence" value="ECO:0007669"/>
    <property type="project" value="TreeGrafter"/>
</dbReference>
<dbReference type="GO" id="GO:0020037">
    <property type="term" value="F:heme binding"/>
    <property type="evidence" value="ECO:0007669"/>
    <property type="project" value="InterPro"/>
</dbReference>
<evidence type="ECO:0000256" key="4">
    <source>
        <dbReference type="ARBA" id="ARBA00023014"/>
    </source>
</evidence>
<protein>
    <submittedName>
        <fullName evidence="8">Dissimilatory sulfite reductase alpha subunit</fullName>
    </submittedName>
</protein>
<reference evidence="8" key="1">
    <citation type="journal article" date="2018" name="ISME J.">
        <title>Expanded diversity of microbial groups that shape the dissimilatory sulfur cycle.</title>
        <authorList>
            <person name="Anantharaman K."/>
            <person name="Hausmann B."/>
            <person name="Jungbluth S.P."/>
            <person name="Kantor R.S."/>
            <person name="Lavy A."/>
            <person name="Warren L.A."/>
            <person name="Rappe M.S."/>
            <person name="Pester M."/>
            <person name="Loy A."/>
            <person name="Thomas B.C."/>
            <person name="Banfield J.F."/>
        </authorList>
    </citation>
    <scope>NUCLEOTIDE SEQUENCE</scope>
</reference>
<name>A0A2H4T992_9BACT</name>
<dbReference type="InterPro" id="IPR006067">
    <property type="entry name" value="NO2/SO3_Rdtase_4Fe4S_dom"/>
</dbReference>
<dbReference type="Gene3D" id="3.30.70.20">
    <property type="match status" value="1"/>
</dbReference>
<evidence type="ECO:0000313" key="8">
    <source>
        <dbReference type="EMBL" id="ATY72473.1"/>
    </source>
</evidence>
<dbReference type="InterPro" id="IPR036136">
    <property type="entry name" value="Nit/Sulf_reduc_fer-like_dom_sf"/>
</dbReference>
<feature type="domain" description="Nitrite/Sulfite reductase ferredoxin-like" evidence="7">
    <location>
        <begin position="163"/>
        <end position="221"/>
    </location>
</feature>
<evidence type="ECO:0000259" key="6">
    <source>
        <dbReference type="Pfam" id="PF01077"/>
    </source>
</evidence>
<dbReference type="PANTHER" id="PTHR11493:SF54">
    <property type="entry name" value="ANAEROBIC SULFITE REDUCTASE SUBUNIT C"/>
    <property type="match status" value="1"/>
</dbReference>
<dbReference type="Pfam" id="PF01077">
    <property type="entry name" value="NIR_SIR"/>
    <property type="match status" value="1"/>
</dbReference>